<dbReference type="EMBL" id="PDLN01000020">
    <property type="protein sequence ID" value="RDW59153.1"/>
    <property type="molecule type" value="Genomic_DNA"/>
</dbReference>
<feature type="domain" description="GFO/IDH/MocA-like oxidoreductase" evidence="4">
    <location>
        <begin position="152"/>
        <end position="276"/>
    </location>
</feature>
<dbReference type="SUPFAM" id="SSF55347">
    <property type="entry name" value="Glyceraldehyde-3-phosphate dehydrogenase-like, C-terminal domain"/>
    <property type="match status" value="1"/>
</dbReference>
<dbReference type="GO" id="GO:0016491">
    <property type="term" value="F:oxidoreductase activity"/>
    <property type="evidence" value="ECO:0007669"/>
    <property type="project" value="UniProtKB-KW"/>
</dbReference>
<evidence type="ECO:0000259" key="4">
    <source>
        <dbReference type="Pfam" id="PF22725"/>
    </source>
</evidence>
<dbReference type="InterPro" id="IPR051317">
    <property type="entry name" value="Gfo/Idh/MocA_oxidoreduct"/>
</dbReference>
<dbReference type="OrthoDB" id="6417021at2759"/>
<sequence length="387" mass="43508">MSATKPVKFGIVGYGNSSRVYHLPYILPNKDIEVYAFLQRASAPVDIESAKAGTHCRVDYPQSKHYQHEDDFFADPEIEVVLVLTREDYHAYFAERALRAGKHGKSTSMIFYVVVEKPFTRTSAEADHLIALAKETGKILTVFQNRRLDADFQTVSKIINSGALGDITEYEKRYDVDSPPWAVHAGQGEWEPGKGLLYGLGSHTIDQALQLFGRPKSVIGILRNTVDAESENDTVFMIILQYGEEKRNLIVTIRTTVVSVMKDQLQGFVRGTKGTFIKYGDCLQEVQHFAGLPATDPSFGVDPPSRYGYLTTNAKVDECQAYDEDSKKYIGRYPSLRGRYLSYYENVVDAVRGKAEIAVKPEESRDGIRIMELARESHRKGVTVPWS</sequence>
<dbReference type="SUPFAM" id="SSF51735">
    <property type="entry name" value="NAD(P)-binding Rossmann-fold domains"/>
    <property type="match status" value="1"/>
</dbReference>
<reference evidence="5 6" key="1">
    <citation type="journal article" date="2018" name="IMA Fungus">
        <title>IMA Genome-F 9: Draft genome sequence of Annulohypoxylon stygium, Aspergillus mulundensis, Berkeleyomyces basicola (syn. Thielaviopsis basicola), Ceratocystis smalleyi, two Cercospora beticola strains, Coleophoma cylindrospora, Fusarium fracticaudum, Phialophora cf. hyalina, and Morchella septimelata.</title>
        <authorList>
            <person name="Wingfield B.D."/>
            <person name="Bills G.F."/>
            <person name="Dong Y."/>
            <person name="Huang W."/>
            <person name="Nel W.J."/>
            <person name="Swalarsk-Parry B.S."/>
            <person name="Vaghefi N."/>
            <person name="Wilken P.M."/>
            <person name="An Z."/>
            <person name="de Beer Z.W."/>
            <person name="De Vos L."/>
            <person name="Chen L."/>
            <person name="Duong T.A."/>
            <person name="Gao Y."/>
            <person name="Hammerbacher A."/>
            <person name="Kikkert J.R."/>
            <person name="Li Y."/>
            <person name="Li H."/>
            <person name="Li K."/>
            <person name="Li Q."/>
            <person name="Liu X."/>
            <person name="Ma X."/>
            <person name="Naidoo K."/>
            <person name="Pethybridge S.J."/>
            <person name="Sun J."/>
            <person name="Steenkamp E.T."/>
            <person name="van der Nest M.A."/>
            <person name="van Wyk S."/>
            <person name="Wingfield M.J."/>
            <person name="Xiong C."/>
            <person name="Yue Q."/>
            <person name="Zhang X."/>
        </authorList>
    </citation>
    <scope>NUCLEOTIDE SEQUENCE [LARGE SCALE GENOMIC DNA]</scope>
    <source>
        <strain evidence="5 6">BP5796</strain>
    </source>
</reference>
<dbReference type="PANTHER" id="PTHR43708">
    <property type="entry name" value="CONSERVED EXPRESSED OXIDOREDUCTASE (EUROFUNG)"/>
    <property type="match status" value="1"/>
</dbReference>
<evidence type="ECO:0000259" key="3">
    <source>
        <dbReference type="Pfam" id="PF01408"/>
    </source>
</evidence>
<gene>
    <name evidence="5" type="ORF">BP5796_12077</name>
</gene>
<dbReference type="Pfam" id="PF01408">
    <property type="entry name" value="GFO_IDH_MocA"/>
    <property type="match status" value="1"/>
</dbReference>
<evidence type="ECO:0000256" key="2">
    <source>
        <dbReference type="ARBA" id="ARBA00023002"/>
    </source>
</evidence>
<dbReference type="InterPro" id="IPR036291">
    <property type="entry name" value="NAD(P)-bd_dom_sf"/>
</dbReference>
<dbReference type="Gene3D" id="3.40.50.720">
    <property type="entry name" value="NAD(P)-binding Rossmann-like Domain"/>
    <property type="match status" value="1"/>
</dbReference>
<dbReference type="InterPro" id="IPR055170">
    <property type="entry name" value="GFO_IDH_MocA-like_dom"/>
</dbReference>
<evidence type="ECO:0000313" key="6">
    <source>
        <dbReference type="Proteomes" id="UP000256328"/>
    </source>
</evidence>
<dbReference type="GO" id="GO:0000166">
    <property type="term" value="F:nucleotide binding"/>
    <property type="evidence" value="ECO:0007669"/>
    <property type="project" value="InterPro"/>
</dbReference>
<dbReference type="InterPro" id="IPR000683">
    <property type="entry name" value="Gfo/Idh/MocA-like_OxRdtase_N"/>
</dbReference>
<protein>
    <submittedName>
        <fullName evidence="5">Uncharacterized protein</fullName>
    </submittedName>
</protein>
<dbReference type="AlphaFoldDB" id="A0A3D8QBD1"/>
<accession>A0A3D8QBD1</accession>
<proteinExistence type="inferred from homology"/>
<comment type="caution">
    <text evidence="5">The sequence shown here is derived from an EMBL/GenBank/DDBJ whole genome shotgun (WGS) entry which is preliminary data.</text>
</comment>
<name>A0A3D8QBD1_9HELO</name>
<dbReference type="PANTHER" id="PTHR43708:SF5">
    <property type="entry name" value="CONSERVED EXPRESSED OXIDOREDUCTASE (EUROFUNG)-RELATED"/>
    <property type="match status" value="1"/>
</dbReference>
<comment type="similarity">
    <text evidence="1">Belongs to the Gfo/Idh/MocA family.</text>
</comment>
<keyword evidence="2" id="KW-0560">Oxidoreductase</keyword>
<dbReference type="Gene3D" id="3.30.360.10">
    <property type="entry name" value="Dihydrodipicolinate Reductase, domain 2"/>
    <property type="match status" value="1"/>
</dbReference>
<dbReference type="Proteomes" id="UP000256328">
    <property type="component" value="Unassembled WGS sequence"/>
</dbReference>
<evidence type="ECO:0000256" key="1">
    <source>
        <dbReference type="ARBA" id="ARBA00010928"/>
    </source>
</evidence>
<keyword evidence="6" id="KW-1185">Reference proteome</keyword>
<organism evidence="5 6">
    <name type="scientific">Coleophoma crateriformis</name>
    <dbReference type="NCBI Taxonomy" id="565419"/>
    <lineage>
        <taxon>Eukaryota</taxon>
        <taxon>Fungi</taxon>
        <taxon>Dikarya</taxon>
        <taxon>Ascomycota</taxon>
        <taxon>Pezizomycotina</taxon>
        <taxon>Leotiomycetes</taxon>
        <taxon>Helotiales</taxon>
        <taxon>Dermateaceae</taxon>
        <taxon>Coleophoma</taxon>
    </lineage>
</organism>
<feature type="domain" description="Gfo/Idh/MocA-like oxidoreductase N-terminal" evidence="3">
    <location>
        <begin position="8"/>
        <end position="142"/>
    </location>
</feature>
<dbReference type="Pfam" id="PF22725">
    <property type="entry name" value="GFO_IDH_MocA_C3"/>
    <property type="match status" value="1"/>
</dbReference>
<evidence type="ECO:0000313" key="5">
    <source>
        <dbReference type="EMBL" id="RDW59153.1"/>
    </source>
</evidence>